<proteinExistence type="predicted"/>
<sequence length="170" mass="19443">MGNISTMIEQFLPALLLISLLVSLLALLFALRAESKYKKLYRQYDYFMRGKDAETLEDYFIELQRHVEKSEDLLEDQREMLKVLHNNNRIAFQKSGLIRYNAYSGLGGNLSFALAILNYDNTGFVMNSVHAKEGSFLYIKEVVEGSTSVELGAEEKLALEEALGYRKKKD</sequence>
<evidence type="ECO:0000313" key="2">
    <source>
        <dbReference type="EMBL" id="MBF1283384.1"/>
    </source>
</evidence>
<accession>A0A930DMY0</accession>
<dbReference type="AlphaFoldDB" id="A0A930DMY0"/>
<dbReference type="Proteomes" id="UP000709351">
    <property type="component" value="Unassembled WGS sequence"/>
</dbReference>
<name>A0A930DMY0_9FIRM</name>
<evidence type="ECO:0000256" key="1">
    <source>
        <dbReference type="SAM" id="Phobius"/>
    </source>
</evidence>
<keyword evidence="1" id="KW-0472">Membrane</keyword>
<organism evidence="2 3">
    <name type="scientific">Oribacterium parvum</name>
    <dbReference type="NCBI Taxonomy" id="1501329"/>
    <lineage>
        <taxon>Bacteria</taxon>
        <taxon>Bacillati</taxon>
        <taxon>Bacillota</taxon>
        <taxon>Clostridia</taxon>
        <taxon>Lachnospirales</taxon>
        <taxon>Lachnospiraceae</taxon>
        <taxon>Oribacterium</taxon>
    </lineage>
</organism>
<keyword evidence="1" id="KW-0812">Transmembrane</keyword>
<comment type="caution">
    <text evidence="2">The sequence shown here is derived from an EMBL/GenBank/DDBJ whole genome shotgun (WGS) entry which is preliminary data.</text>
</comment>
<evidence type="ECO:0000313" key="3">
    <source>
        <dbReference type="Proteomes" id="UP000709351"/>
    </source>
</evidence>
<reference evidence="2" key="1">
    <citation type="submission" date="2020-04" db="EMBL/GenBank/DDBJ databases">
        <title>Deep metagenomics examines the oral microbiome during advanced dental caries in children, revealing novel taxa and co-occurrences with host molecules.</title>
        <authorList>
            <person name="Baker J.L."/>
            <person name="Morton J.T."/>
            <person name="Dinis M."/>
            <person name="Alvarez R."/>
            <person name="Tran N.C."/>
            <person name="Knight R."/>
            <person name="Edlund A."/>
        </authorList>
    </citation>
    <scope>NUCLEOTIDE SEQUENCE</scope>
    <source>
        <strain evidence="2">JCVI_24_bin.2</strain>
    </source>
</reference>
<protein>
    <submittedName>
        <fullName evidence="2">DUF4446 family protein</fullName>
    </submittedName>
</protein>
<dbReference type="InterPro" id="IPR027981">
    <property type="entry name" value="DUF4446"/>
</dbReference>
<gene>
    <name evidence="2" type="ORF">HXM93_02460</name>
</gene>
<keyword evidence="1" id="KW-1133">Transmembrane helix</keyword>
<dbReference type="Pfam" id="PF14584">
    <property type="entry name" value="DUF4446"/>
    <property type="match status" value="1"/>
</dbReference>
<dbReference type="EMBL" id="JABZRD010000110">
    <property type="protein sequence ID" value="MBF1283384.1"/>
    <property type="molecule type" value="Genomic_DNA"/>
</dbReference>
<feature type="transmembrane region" description="Helical" evidence="1">
    <location>
        <begin position="12"/>
        <end position="31"/>
    </location>
</feature>